<keyword evidence="7" id="KW-0408">Iron</keyword>
<feature type="domain" description="TonB-dependent receptor plug" evidence="15">
    <location>
        <begin position="127"/>
        <end position="222"/>
    </location>
</feature>
<keyword evidence="11 12" id="KW-0998">Cell outer membrane</keyword>
<keyword evidence="8" id="KW-0406">Ion transport</keyword>
<dbReference type="InterPro" id="IPR039426">
    <property type="entry name" value="TonB-dep_rcpt-like"/>
</dbReference>
<dbReference type="Gene3D" id="2.40.170.20">
    <property type="entry name" value="TonB-dependent receptor, beta-barrel domain"/>
    <property type="match status" value="1"/>
</dbReference>
<dbReference type="EMBL" id="CAXIXY010000004">
    <property type="protein sequence ID" value="CAL2084995.1"/>
    <property type="molecule type" value="Genomic_DNA"/>
</dbReference>
<evidence type="ECO:0000256" key="11">
    <source>
        <dbReference type="ARBA" id="ARBA00023237"/>
    </source>
</evidence>
<keyword evidence="17" id="KW-1185">Reference proteome</keyword>
<evidence type="ECO:0000256" key="12">
    <source>
        <dbReference type="PROSITE-ProRule" id="PRU01360"/>
    </source>
</evidence>
<dbReference type="Gene3D" id="2.60.40.1120">
    <property type="entry name" value="Carboxypeptidase-like, regulatory domain"/>
    <property type="match status" value="1"/>
</dbReference>
<proteinExistence type="inferred from homology"/>
<evidence type="ECO:0000256" key="9">
    <source>
        <dbReference type="ARBA" id="ARBA00023077"/>
    </source>
</evidence>
<feature type="domain" description="TonB-dependent receptor-like beta-barrel" evidence="14">
    <location>
        <begin position="442"/>
        <end position="889"/>
    </location>
</feature>
<comment type="subcellular location">
    <subcellularLocation>
        <location evidence="1 12">Cell outer membrane</location>
        <topology evidence="1 12">Multi-pass membrane protein</topology>
    </subcellularLocation>
</comment>
<dbReference type="Pfam" id="PF07715">
    <property type="entry name" value="Plug"/>
    <property type="match status" value="1"/>
</dbReference>
<sequence length="917" mass="100493">MKRFILSCLLCITSAINYGQIKGKVIDNNNEPVVGATIIIKGSEIGTDSDIDGKFKIENISGKQTLIISSIGYKTKEIIVSTPNNSVSILLFQGNEILQEVVVAGRTNKFSRKKTAYVSKLPLNDLENAQVYSTITSDLLESQIVTNLEDALNNSTGISKLWEATGRAPGEGTGYFSVRGFATQSKLVDGMPGFTLSALDPSYIERIEVVKGPSATLFGSTETSLGGLINIVTKKPFKGEGGRLSYTAGSFGLNRFSIDFNTPMVNSDKTYLRVNATYLTQDSFQDTGFKKTFFVAPSITHKVNNRLNLSFGFEFAQTSQTNPSMLFVNRLGQDRLNAILAPFGVTAQVPTNVEELNVDPTKSFTSDDVELNTLNFNTRSIVDYKLSDQWTSQTIFASSYASTRGFYQYNIDGGAAGLLQISGALGQLLANPTLNAFLGSTITPIINESVSLTATPSFARIFDKRNANATNFNLQQNFIGDFKIGDFRNRFVGGLDFVDRSQHSRNQNGSPIIEQDSNLGIVLGTLNTFGLNSISNQISAGFAGFPYFEAFLDAQGNITSPVFTPNATYDISASKLEKAFRNVPVNDFKTNSRTYAAYVSNVINVTPELTVNLGLRVDHFDQDGDTSTTNDDYTKTTLSPKAGLVYQVIPNELSVFGNYQTGFVNKDPVVATITTINPTTGQPETNVEVQNFQPVKANQFEGGIKTNLFNNRFNLGASYYHIIANNITTTDPMAFLTTAQIDIKEVVSKGIEVEMNANPFSGLNIRGSYAYNDSKITDAFSSIAERTIIDASTGQPVIQQGNEITELLNRRPEEAGPQHNYNFWVDYRFGEGTFLENFGFGAGFNGASEHLTINNAISGTFELPSYTVYNTGAYYEAEKFRIGFKINNLTDKVYYKGWSTVNAQPSRAYLGSISYKF</sequence>
<dbReference type="InterPro" id="IPR036942">
    <property type="entry name" value="Beta-barrel_TonB_sf"/>
</dbReference>
<dbReference type="CDD" id="cd01347">
    <property type="entry name" value="ligand_gated_channel"/>
    <property type="match status" value="1"/>
</dbReference>
<keyword evidence="3 12" id="KW-1134">Transmembrane beta strand</keyword>
<dbReference type="InterPro" id="IPR037066">
    <property type="entry name" value="Plug_dom_sf"/>
</dbReference>
<name>A0ABM9NZK1_9FLAO</name>
<dbReference type="PROSITE" id="PS52016">
    <property type="entry name" value="TONB_DEPENDENT_REC_3"/>
    <property type="match status" value="1"/>
</dbReference>
<keyword evidence="2 12" id="KW-0813">Transport</keyword>
<evidence type="ECO:0000259" key="14">
    <source>
        <dbReference type="Pfam" id="PF00593"/>
    </source>
</evidence>
<evidence type="ECO:0000256" key="5">
    <source>
        <dbReference type="ARBA" id="ARBA00022692"/>
    </source>
</evidence>
<evidence type="ECO:0000313" key="16">
    <source>
        <dbReference type="EMBL" id="CAL2084995.1"/>
    </source>
</evidence>
<protein>
    <submittedName>
        <fullName evidence="16">Iron complex outermembrane recepter protein</fullName>
    </submittedName>
</protein>
<dbReference type="Pfam" id="PF13715">
    <property type="entry name" value="CarbopepD_reg_2"/>
    <property type="match status" value="1"/>
</dbReference>
<dbReference type="SUPFAM" id="SSF49464">
    <property type="entry name" value="Carboxypeptidase regulatory domain-like"/>
    <property type="match status" value="1"/>
</dbReference>
<dbReference type="InterPro" id="IPR008969">
    <property type="entry name" value="CarboxyPept-like_regulatory"/>
</dbReference>
<comment type="similarity">
    <text evidence="12 13">Belongs to the TonB-dependent receptor family.</text>
</comment>
<evidence type="ECO:0000256" key="13">
    <source>
        <dbReference type="RuleBase" id="RU003357"/>
    </source>
</evidence>
<evidence type="ECO:0000256" key="4">
    <source>
        <dbReference type="ARBA" id="ARBA00022496"/>
    </source>
</evidence>
<gene>
    <name evidence="16" type="ORF">T190607A01A_20398</name>
</gene>
<dbReference type="RefSeq" id="WP_348711874.1">
    <property type="nucleotide sequence ID" value="NZ_CAXIXY010000004.1"/>
</dbReference>
<organism evidence="16 17">
    <name type="scientific">Tenacibaculum platacis</name>
    <dbReference type="NCBI Taxonomy" id="3137852"/>
    <lineage>
        <taxon>Bacteria</taxon>
        <taxon>Pseudomonadati</taxon>
        <taxon>Bacteroidota</taxon>
        <taxon>Flavobacteriia</taxon>
        <taxon>Flavobacteriales</taxon>
        <taxon>Flavobacteriaceae</taxon>
        <taxon>Tenacibaculum</taxon>
    </lineage>
</organism>
<accession>A0ABM9NZK1</accession>
<keyword evidence="5 12" id="KW-0812">Transmembrane</keyword>
<evidence type="ECO:0000256" key="8">
    <source>
        <dbReference type="ARBA" id="ARBA00023065"/>
    </source>
</evidence>
<dbReference type="InterPro" id="IPR012910">
    <property type="entry name" value="Plug_dom"/>
</dbReference>
<keyword evidence="10 12" id="KW-0472">Membrane</keyword>
<keyword evidence="9 13" id="KW-0798">TonB box</keyword>
<dbReference type="InterPro" id="IPR000531">
    <property type="entry name" value="Beta-barrel_TonB"/>
</dbReference>
<comment type="caution">
    <text evidence="16">The sequence shown here is derived from an EMBL/GenBank/DDBJ whole genome shotgun (WGS) entry which is preliminary data.</text>
</comment>
<keyword evidence="6" id="KW-0732">Signal</keyword>
<evidence type="ECO:0000256" key="6">
    <source>
        <dbReference type="ARBA" id="ARBA00022729"/>
    </source>
</evidence>
<evidence type="ECO:0000256" key="10">
    <source>
        <dbReference type="ARBA" id="ARBA00023136"/>
    </source>
</evidence>
<dbReference type="SUPFAM" id="SSF56935">
    <property type="entry name" value="Porins"/>
    <property type="match status" value="1"/>
</dbReference>
<evidence type="ECO:0000259" key="15">
    <source>
        <dbReference type="Pfam" id="PF07715"/>
    </source>
</evidence>
<keyword evidence="4" id="KW-0410">Iron transport</keyword>
<reference evidence="16 17" key="1">
    <citation type="submission" date="2024-05" db="EMBL/GenBank/DDBJ databases">
        <authorList>
            <person name="Duchaud E."/>
        </authorList>
    </citation>
    <scope>NUCLEOTIDE SEQUENCE [LARGE SCALE GENOMIC DNA]</scope>
    <source>
        <strain evidence="16">Ena-SAMPLE-TAB-13-05-2024-13:56:06:370-140302</strain>
    </source>
</reference>
<dbReference type="Proteomes" id="UP001497416">
    <property type="component" value="Unassembled WGS sequence"/>
</dbReference>
<evidence type="ECO:0000256" key="1">
    <source>
        <dbReference type="ARBA" id="ARBA00004571"/>
    </source>
</evidence>
<evidence type="ECO:0000256" key="7">
    <source>
        <dbReference type="ARBA" id="ARBA00023004"/>
    </source>
</evidence>
<dbReference type="PANTHER" id="PTHR32552:SF68">
    <property type="entry name" value="FERRICHROME OUTER MEMBRANE TRANSPORTER_PHAGE RECEPTOR"/>
    <property type="match status" value="1"/>
</dbReference>
<evidence type="ECO:0000256" key="2">
    <source>
        <dbReference type="ARBA" id="ARBA00022448"/>
    </source>
</evidence>
<evidence type="ECO:0000256" key="3">
    <source>
        <dbReference type="ARBA" id="ARBA00022452"/>
    </source>
</evidence>
<dbReference type="Pfam" id="PF00593">
    <property type="entry name" value="TonB_dep_Rec_b-barrel"/>
    <property type="match status" value="1"/>
</dbReference>
<dbReference type="PANTHER" id="PTHR32552">
    <property type="entry name" value="FERRICHROME IRON RECEPTOR-RELATED"/>
    <property type="match status" value="1"/>
</dbReference>
<evidence type="ECO:0000313" key="17">
    <source>
        <dbReference type="Proteomes" id="UP001497416"/>
    </source>
</evidence>
<dbReference type="Gene3D" id="2.170.130.10">
    <property type="entry name" value="TonB-dependent receptor, plug domain"/>
    <property type="match status" value="1"/>
</dbReference>